<proteinExistence type="predicted"/>
<dbReference type="AlphaFoldDB" id="A0A8H7VVC5"/>
<dbReference type="Proteomes" id="UP000613177">
    <property type="component" value="Unassembled WGS sequence"/>
</dbReference>
<reference evidence="2" key="1">
    <citation type="submission" date="2021-01" db="EMBL/GenBank/DDBJ databases">
        <title>Metabolic potential, ecology and presence of endohyphal bacteria is reflected in genomic diversity of Mucoromycotina.</title>
        <authorList>
            <person name="Muszewska A."/>
            <person name="Okrasinska A."/>
            <person name="Steczkiewicz K."/>
            <person name="Drgas O."/>
            <person name="Orlowska M."/>
            <person name="Perlinska-Lenart U."/>
            <person name="Aleksandrzak-Piekarczyk T."/>
            <person name="Szatraj K."/>
            <person name="Zielenkiewicz U."/>
            <person name="Pilsyk S."/>
            <person name="Malc E."/>
            <person name="Mieczkowski P."/>
            <person name="Kruszewska J.S."/>
            <person name="Biernat P."/>
            <person name="Pawlowska J."/>
        </authorList>
    </citation>
    <scope>NUCLEOTIDE SEQUENCE</scope>
    <source>
        <strain evidence="2">WA0000018081</strain>
    </source>
</reference>
<keyword evidence="1" id="KW-1133">Transmembrane helix</keyword>
<dbReference type="PANTHER" id="PTHR36535:SF1">
    <property type="entry name" value="DUF1772 DOMAIN-CONTAINING PROTEIN"/>
    <property type="match status" value="1"/>
</dbReference>
<dbReference type="Pfam" id="PF08592">
    <property type="entry name" value="Anthrone_oxy"/>
    <property type="match status" value="1"/>
</dbReference>
<feature type="transmembrane region" description="Helical" evidence="1">
    <location>
        <begin position="14"/>
        <end position="33"/>
    </location>
</feature>
<evidence type="ECO:0000256" key="1">
    <source>
        <dbReference type="SAM" id="Phobius"/>
    </source>
</evidence>
<sequence length="148" mass="16326">MTSLATLIYYPRSIGLLTNGLFAGISLSMNCISVPAIKASRDPLPSFIKTYKNASVLAITNIFIGTAANAVCYYHTKSNKFLYAAVLTFFSFPFTVLCIAPVNNQLFAMEKLGDSYDRNKVSKLMEKWNKLQTFRTLTGIAAFVISIA</sequence>
<accession>A0A8H7VVC5</accession>
<dbReference type="OrthoDB" id="5954308at2759"/>
<evidence type="ECO:0008006" key="4">
    <source>
        <dbReference type="Google" id="ProtNLM"/>
    </source>
</evidence>
<keyword evidence="1" id="KW-0812">Transmembrane</keyword>
<dbReference type="PANTHER" id="PTHR36535">
    <property type="entry name" value="YALI0E30327P"/>
    <property type="match status" value="1"/>
</dbReference>
<evidence type="ECO:0000313" key="2">
    <source>
        <dbReference type="EMBL" id="KAG2234560.1"/>
    </source>
</evidence>
<keyword evidence="3" id="KW-1185">Reference proteome</keyword>
<keyword evidence="1" id="KW-0472">Membrane</keyword>
<protein>
    <recommendedName>
        <fullName evidence="4">DUF1772 domain-containing protein</fullName>
    </recommendedName>
</protein>
<organism evidence="2 3">
    <name type="scientific">Thamnidium elegans</name>
    <dbReference type="NCBI Taxonomy" id="101142"/>
    <lineage>
        <taxon>Eukaryota</taxon>
        <taxon>Fungi</taxon>
        <taxon>Fungi incertae sedis</taxon>
        <taxon>Mucoromycota</taxon>
        <taxon>Mucoromycotina</taxon>
        <taxon>Mucoromycetes</taxon>
        <taxon>Mucorales</taxon>
        <taxon>Mucorineae</taxon>
        <taxon>Mucoraceae</taxon>
        <taxon>Thamnidium</taxon>
    </lineage>
</organism>
<feature type="transmembrane region" description="Helical" evidence="1">
    <location>
        <begin position="54"/>
        <end position="76"/>
    </location>
</feature>
<evidence type="ECO:0000313" key="3">
    <source>
        <dbReference type="Proteomes" id="UP000613177"/>
    </source>
</evidence>
<dbReference type="InterPro" id="IPR013901">
    <property type="entry name" value="Anthrone_oxy"/>
</dbReference>
<feature type="transmembrane region" description="Helical" evidence="1">
    <location>
        <begin position="82"/>
        <end position="102"/>
    </location>
</feature>
<comment type="caution">
    <text evidence="2">The sequence shown here is derived from an EMBL/GenBank/DDBJ whole genome shotgun (WGS) entry which is preliminary data.</text>
</comment>
<gene>
    <name evidence="2" type="ORF">INT48_000463</name>
</gene>
<name>A0A8H7VVC5_9FUNG</name>
<dbReference type="EMBL" id="JAEPRE010000050">
    <property type="protein sequence ID" value="KAG2234560.1"/>
    <property type="molecule type" value="Genomic_DNA"/>
</dbReference>